<reference evidence="5" key="1">
    <citation type="submission" date="2016-11" db="EMBL/GenBank/DDBJ databases">
        <authorList>
            <person name="Shukria A."/>
            <person name="Stevens D.C."/>
        </authorList>
    </citation>
    <scope>NUCLEOTIDE SEQUENCE [LARGE SCALE GENOMIC DNA]</scope>
    <source>
        <strain evidence="5">Cbfe23</strain>
    </source>
</reference>
<dbReference type="SMART" id="SM00606">
    <property type="entry name" value="CBD_IV"/>
    <property type="match status" value="1"/>
</dbReference>
<dbReference type="SUPFAM" id="SSF49695">
    <property type="entry name" value="gamma-Crystallin-like"/>
    <property type="match status" value="1"/>
</dbReference>
<dbReference type="OrthoDB" id="9809583at2"/>
<proteinExistence type="predicted"/>
<sequence>MKILPASLCFMLPLLSATPVLAQNAPATWTEHWFEHNQTVSRVYQDNDVAIYFDPDVNRSITWPNSFVRDVWKYTKKTYGHFGSDMQLYAIFHTGKYGGGHPATYFDASHDNRNVIDVGSGSTTAWTSGAGWDLDIVTHEISHIVEFGGKGVQGSPAFNRWGDSKWAEIFIYDVYLALGRTSDANRVYNDVINKVDSFPRANTHWFRDWFYPIYKNHGGALVLNRFFVLLAQYFPRNGKDYAREMNWGEFVHFWSGAAGVNLKVQATSAFGWPAEWEAQFVQAQRDFPFTYTHPGPSVVSVFQDLDHGGYGTALPVGRYTLSALNAWGVRNDDITSLKVASGYQVTLYADDNFGGASLTKTADDASLVDDDWNDKVSSLVVSQGTPAPGTLIQAEAYSSMSGVSTEATSDSGGGSNVGYIDTADWLAYNGIQFPSSGTYRVEYRVASPSGGRLSLDLNAGATVLGTLDIPATGDWQSWTTISHTVTVTAGTYNVGIYAQAGGWNFNWFRITRL</sequence>
<feature type="signal peptide" evidence="2">
    <location>
        <begin position="1"/>
        <end position="22"/>
    </location>
</feature>
<reference evidence="4 5" key="2">
    <citation type="submission" date="2016-12" db="EMBL/GenBank/DDBJ databases">
        <title>Draft Genome Sequence of Cystobacter ferrugineus Strain Cbfe23.</title>
        <authorList>
            <person name="Akbar S."/>
            <person name="Dowd S.E."/>
            <person name="Stevens D.C."/>
        </authorList>
    </citation>
    <scope>NUCLEOTIDE SEQUENCE [LARGE SCALE GENOMIC DNA]</scope>
    <source>
        <strain evidence="4 5">Cbfe23</strain>
    </source>
</reference>
<dbReference type="AlphaFoldDB" id="A0A1L9BHB4"/>
<evidence type="ECO:0000256" key="2">
    <source>
        <dbReference type="SAM" id="SignalP"/>
    </source>
</evidence>
<name>A0A1L9BHB4_9BACT</name>
<dbReference type="InterPro" id="IPR008979">
    <property type="entry name" value="Galactose-bd-like_sf"/>
</dbReference>
<dbReference type="InterPro" id="IPR011024">
    <property type="entry name" value="G_crystallin-like"/>
</dbReference>
<dbReference type="PROSITE" id="PS51175">
    <property type="entry name" value="CBM6"/>
    <property type="match status" value="1"/>
</dbReference>
<dbReference type="STRING" id="83449.BON30_06830"/>
<keyword evidence="5" id="KW-1185">Reference proteome</keyword>
<dbReference type="SUPFAM" id="SSF49785">
    <property type="entry name" value="Galactose-binding domain-like"/>
    <property type="match status" value="1"/>
</dbReference>
<evidence type="ECO:0000313" key="5">
    <source>
        <dbReference type="Proteomes" id="UP000182229"/>
    </source>
</evidence>
<feature type="chain" id="PRO_5013335816" description="CBM6 domain-containing protein" evidence="2">
    <location>
        <begin position="23"/>
        <end position="513"/>
    </location>
</feature>
<accession>A0A1L9BHB4</accession>
<dbReference type="InterPro" id="IPR006584">
    <property type="entry name" value="Cellulose-bd_IV"/>
</dbReference>
<dbReference type="Proteomes" id="UP000182229">
    <property type="component" value="Unassembled WGS sequence"/>
</dbReference>
<evidence type="ECO:0000256" key="1">
    <source>
        <dbReference type="ARBA" id="ARBA00022729"/>
    </source>
</evidence>
<dbReference type="InterPro" id="IPR005084">
    <property type="entry name" value="CBM6"/>
</dbReference>
<dbReference type="Gene3D" id="2.60.20.10">
    <property type="entry name" value="Crystallins"/>
    <property type="match status" value="1"/>
</dbReference>
<organism evidence="4 5">
    <name type="scientific">Cystobacter ferrugineus</name>
    <dbReference type="NCBI Taxonomy" id="83449"/>
    <lineage>
        <taxon>Bacteria</taxon>
        <taxon>Pseudomonadati</taxon>
        <taxon>Myxococcota</taxon>
        <taxon>Myxococcia</taxon>
        <taxon>Myxococcales</taxon>
        <taxon>Cystobacterineae</taxon>
        <taxon>Archangiaceae</taxon>
        <taxon>Cystobacter</taxon>
    </lineage>
</organism>
<dbReference type="Gene3D" id="2.60.120.260">
    <property type="entry name" value="Galactose-binding domain-like"/>
    <property type="match status" value="1"/>
</dbReference>
<dbReference type="EMBL" id="MPIN01000002">
    <property type="protein sequence ID" value="OJH41568.1"/>
    <property type="molecule type" value="Genomic_DNA"/>
</dbReference>
<keyword evidence="1 2" id="KW-0732">Signal</keyword>
<gene>
    <name evidence="4" type="ORF">BON30_06830</name>
</gene>
<protein>
    <recommendedName>
        <fullName evidence="3">CBM6 domain-containing protein</fullName>
    </recommendedName>
</protein>
<evidence type="ECO:0000313" key="4">
    <source>
        <dbReference type="EMBL" id="OJH41568.1"/>
    </source>
</evidence>
<dbReference type="CDD" id="cd04080">
    <property type="entry name" value="CBM6_cellulase-like"/>
    <property type="match status" value="1"/>
</dbReference>
<evidence type="ECO:0000259" key="3">
    <source>
        <dbReference type="PROSITE" id="PS51175"/>
    </source>
</evidence>
<feature type="domain" description="CBM6" evidence="3">
    <location>
        <begin position="390"/>
        <end position="511"/>
    </location>
</feature>
<dbReference type="GO" id="GO:0030246">
    <property type="term" value="F:carbohydrate binding"/>
    <property type="evidence" value="ECO:0007669"/>
    <property type="project" value="InterPro"/>
</dbReference>
<dbReference type="Pfam" id="PF03422">
    <property type="entry name" value="CBM_6"/>
    <property type="match status" value="1"/>
</dbReference>
<comment type="caution">
    <text evidence="4">The sequence shown here is derived from an EMBL/GenBank/DDBJ whole genome shotgun (WGS) entry which is preliminary data.</text>
</comment>